<protein>
    <submittedName>
        <fullName evidence="1">Prepilin-type N-terminal cleavage/methylation domain-containing protein</fullName>
    </submittedName>
</protein>
<reference evidence="2" key="1">
    <citation type="submission" date="2016-09" db="EMBL/GenBank/DDBJ databases">
        <authorList>
            <person name="Gulvik C.A."/>
        </authorList>
    </citation>
    <scope>NUCLEOTIDE SEQUENCE [LARGE SCALE GENOMIC DNA]</scope>
    <source>
        <strain evidence="2">LMG 8895</strain>
    </source>
</reference>
<dbReference type="PIRSF" id="PIRSF021292">
    <property type="entry name" value="Competence_ComGD"/>
    <property type="match status" value="1"/>
</dbReference>
<dbReference type="Proteomes" id="UP000095094">
    <property type="component" value="Unassembled WGS sequence"/>
</dbReference>
<dbReference type="NCBIfam" id="NF040982">
    <property type="entry name" value="ComGD"/>
    <property type="match status" value="1"/>
</dbReference>
<dbReference type="InterPro" id="IPR016785">
    <property type="entry name" value="ComGD"/>
</dbReference>
<accession>A0A1E5H7B5</accession>
<evidence type="ECO:0000313" key="1">
    <source>
        <dbReference type="EMBL" id="OEG20811.1"/>
    </source>
</evidence>
<comment type="caution">
    <text evidence="1">The sequence shown here is derived from an EMBL/GenBank/DDBJ whole genome shotgun (WGS) entry which is preliminary data.</text>
</comment>
<gene>
    <name evidence="1" type="ORF">BCR25_01155</name>
</gene>
<dbReference type="GO" id="GO:0030420">
    <property type="term" value="P:establishment of competence for transformation"/>
    <property type="evidence" value="ECO:0007669"/>
    <property type="project" value="InterPro"/>
</dbReference>
<keyword evidence="2" id="KW-1185">Reference proteome</keyword>
<dbReference type="EMBL" id="MIJY01000001">
    <property type="protein sequence ID" value="OEG20811.1"/>
    <property type="molecule type" value="Genomic_DNA"/>
</dbReference>
<organism evidence="1 2">
    <name type="scientific">Enterococcus termitis</name>
    <dbReference type="NCBI Taxonomy" id="332950"/>
    <lineage>
        <taxon>Bacteria</taxon>
        <taxon>Bacillati</taxon>
        <taxon>Bacillota</taxon>
        <taxon>Bacilli</taxon>
        <taxon>Lactobacillales</taxon>
        <taxon>Enterococcaceae</taxon>
        <taxon>Enterococcus</taxon>
    </lineage>
</organism>
<proteinExistence type="predicted"/>
<sequence length="142" mass="16382">MKGFTLVESLIVVFACTTFLLLPTLSINRWQQGIELEQFLSTFEKHLLLTQQMAIVTMQDTQIIFDEQEQQLQFVLSDIENIQLPIPTTLKASGPDKIVFKSMSGNNGRLAKFAYFWTEKKQLIEFQFQLGSGRYVKKITQL</sequence>
<evidence type="ECO:0000313" key="2">
    <source>
        <dbReference type="Proteomes" id="UP000095094"/>
    </source>
</evidence>
<name>A0A1E5H7B5_9ENTE</name>
<dbReference type="AlphaFoldDB" id="A0A1E5H7B5"/>